<organism evidence="3 4">
    <name type="scientific">Chrysochromulina tobinii</name>
    <dbReference type="NCBI Taxonomy" id="1460289"/>
    <lineage>
        <taxon>Eukaryota</taxon>
        <taxon>Haptista</taxon>
        <taxon>Haptophyta</taxon>
        <taxon>Prymnesiophyceae</taxon>
        <taxon>Prymnesiales</taxon>
        <taxon>Chrysochromulinaceae</taxon>
        <taxon>Chrysochromulina</taxon>
    </lineage>
</organism>
<evidence type="ECO:0000313" key="4">
    <source>
        <dbReference type="Proteomes" id="UP000037460"/>
    </source>
</evidence>
<evidence type="ECO:0000313" key="3">
    <source>
        <dbReference type="EMBL" id="KOO25140.1"/>
    </source>
</evidence>
<dbReference type="InterPro" id="IPR036869">
    <property type="entry name" value="J_dom_sf"/>
</dbReference>
<dbReference type="SUPFAM" id="SSF46565">
    <property type="entry name" value="Chaperone J-domain"/>
    <property type="match status" value="1"/>
</dbReference>
<sequence length="698" mass="73716">MAVGFDVASPVVVKATAIDERLGPRWASVTNLVLVLSLLAELLVLYGILGAGPGEAAPFDPHEALGIDSSSNITEVKAAYRQLARVYHPDKNPDPAARARFSAIVKAHAILTDPVAASNFRKFGSPDGYQGFAYGMGLPAWMLDEAALLPALMLVLGVPLIALCCMRDNGDPQAKRASKIGEVASEHYREALKRSGAKAVREHLVQLAASAYAAADTSETALSDEQRRALLQLQPKASAAGAVPTVAASRGDVPGGSREGTEAEADCAEGETGGGKARKRKKGKGGGGGEREGGNGDAAIAKGSRSPLAEQALELAAMESSAARAKAQVGAGATAGASEKVSMDTAFEWLLLAHLQRLPVPLELQKPLQNLLLYMPTILEAFFMEAVLKHSLGFAECVRPVLSLAQSLHQALPPRGAGTPLLQLLQLPCVDPACAARLLCASFRQGEDAQEDAPKSLADFVSMERHARDALLVRAGLEGGSARSDVHAFCERVFPRATLTVNFAGVKDEEGPPREGDLLTVEATLHLAHRESGARSGALPAASCHAPLFPHQKPEAWMLLLVEGDEGGVEGKGGGVRAICAAPKEWTKWKAPLRAPVAVTKGAGKAKDKKSGVQWTGVMRTRVRAADELKLEVHAVCLSYAGCDALQTVTLQVVREDDTDDEYGEDGEDGEGEEEEEEDELWVEEDEADADEGMEGLD</sequence>
<feature type="compositionally biased region" description="Acidic residues" evidence="1">
    <location>
        <begin position="657"/>
        <end position="698"/>
    </location>
</feature>
<dbReference type="SUPFAM" id="SSF158702">
    <property type="entry name" value="Sec63 N-terminal domain-like"/>
    <property type="match status" value="1"/>
</dbReference>
<dbReference type="PANTHER" id="PTHR24075">
    <property type="entry name" value="SEC63 DOMAIN-CONTAINING"/>
    <property type="match status" value="1"/>
</dbReference>
<dbReference type="SMART" id="SM00271">
    <property type="entry name" value="DnaJ"/>
    <property type="match status" value="1"/>
</dbReference>
<dbReference type="GO" id="GO:0006614">
    <property type="term" value="P:SRP-dependent cotranslational protein targeting to membrane"/>
    <property type="evidence" value="ECO:0007669"/>
    <property type="project" value="TreeGrafter"/>
</dbReference>
<dbReference type="OrthoDB" id="1734229at2759"/>
<dbReference type="GO" id="GO:0031207">
    <property type="term" value="C:Sec62/Sec63 complex"/>
    <property type="evidence" value="ECO:0007669"/>
    <property type="project" value="TreeGrafter"/>
</dbReference>
<gene>
    <name evidence="3" type="ORF">Ctob_003821</name>
</gene>
<dbReference type="Gene3D" id="2.60.40.150">
    <property type="entry name" value="C2 domain"/>
    <property type="match status" value="1"/>
</dbReference>
<name>A0A0M0JFC1_9EUKA</name>
<reference evidence="4" key="1">
    <citation type="journal article" date="2015" name="PLoS Genet.">
        <title>Genome Sequence and Transcriptome Analyses of Chrysochromulina tobin: Metabolic Tools for Enhanced Algal Fitness in the Prominent Order Prymnesiales (Haptophyceae).</title>
        <authorList>
            <person name="Hovde B.T."/>
            <person name="Deodato C.R."/>
            <person name="Hunsperger H.M."/>
            <person name="Ryken S.A."/>
            <person name="Yost W."/>
            <person name="Jha R.K."/>
            <person name="Patterson J."/>
            <person name="Monnat R.J. Jr."/>
            <person name="Barlow S.B."/>
            <person name="Starkenburg S.R."/>
            <person name="Cattolico R.A."/>
        </authorList>
    </citation>
    <scope>NUCLEOTIDE SEQUENCE</scope>
    <source>
        <strain evidence="4">CCMP291</strain>
    </source>
</reference>
<dbReference type="GO" id="GO:0006620">
    <property type="term" value="P:post-translational protein targeting to endoplasmic reticulum membrane"/>
    <property type="evidence" value="ECO:0007669"/>
    <property type="project" value="TreeGrafter"/>
</dbReference>
<comment type="caution">
    <text evidence="3">The sequence shown here is derived from an EMBL/GenBank/DDBJ whole genome shotgun (WGS) entry which is preliminary data.</text>
</comment>
<keyword evidence="4" id="KW-1185">Reference proteome</keyword>
<accession>A0A0M0JFC1</accession>
<dbReference type="AlphaFoldDB" id="A0A0M0JFC1"/>
<feature type="domain" description="J" evidence="2">
    <location>
        <begin position="60"/>
        <end position="124"/>
    </location>
</feature>
<feature type="region of interest" description="Disordered" evidence="1">
    <location>
        <begin position="241"/>
        <end position="301"/>
    </location>
</feature>
<dbReference type="PROSITE" id="PS50076">
    <property type="entry name" value="DNAJ_2"/>
    <property type="match status" value="1"/>
</dbReference>
<dbReference type="GO" id="GO:0008320">
    <property type="term" value="F:protein transmembrane transporter activity"/>
    <property type="evidence" value="ECO:0007669"/>
    <property type="project" value="TreeGrafter"/>
</dbReference>
<dbReference type="InterPro" id="IPR001623">
    <property type="entry name" value="DnaJ_domain"/>
</dbReference>
<protein>
    <submittedName>
        <fullName evidence="3">Translocation protein sec63</fullName>
    </submittedName>
</protein>
<evidence type="ECO:0000259" key="2">
    <source>
        <dbReference type="PROSITE" id="PS50076"/>
    </source>
</evidence>
<dbReference type="PANTHER" id="PTHR24075:SF0">
    <property type="entry name" value="TRANSLOCATION PROTEIN SEC63 HOMOLOG"/>
    <property type="match status" value="1"/>
</dbReference>
<proteinExistence type="predicted"/>
<dbReference type="Gene3D" id="1.10.287.110">
    <property type="entry name" value="DnaJ domain"/>
    <property type="match status" value="1"/>
</dbReference>
<dbReference type="InterPro" id="IPR035892">
    <property type="entry name" value="C2_domain_sf"/>
</dbReference>
<dbReference type="PRINTS" id="PR00625">
    <property type="entry name" value="JDOMAIN"/>
</dbReference>
<dbReference type="CDD" id="cd06257">
    <property type="entry name" value="DnaJ"/>
    <property type="match status" value="1"/>
</dbReference>
<feature type="region of interest" description="Disordered" evidence="1">
    <location>
        <begin position="654"/>
        <end position="698"/>
    </location>
</feature>
<dbReference type="EMBL" id="JWZX01003015">
    <property type="protein sequence ID" value="KOO25140.1"/>
    <property type="molecule type" value="Genomic_DNA"/>
</dbReference>
<dbReference type="GO" id="GO:0003723">
    <property type="term" value="F:RNA binding"/>
    <property type="evidence" value="ECO:0007669"/>
    <property type="project" value="TreeGrafter"/>
</dbReference>
<dbReference type="Pfam" id="PF00226">
    <property type="entry name" value="DnaJ"/>
    <property type="match status" value="1"/>
</dbReference>
<evidence type="ECO:0000256" key="1">
    <source>
        <dbReference type="SAM" id="MobiDB-lite"/>
    </source>
</evidence>
<dbReference type="Proteomes" id="UP000037460">
    <property type="component" value="Unassembled WGS sequence"/>
</dbReference>